<evidence type="ECO:0000256" key="1">
    <source>
        <dbReference type="ARBA" id="ARBA00006484"/>
    </source>
</evidence>
<dbReference type="InterPro" id="IPR020904">
    <property type="entry name" value="Sc_DH/Rdtase_CS"/>
</dbReference>
<evidence type="ECO:0000256" key="3">
    <source>
        <dbReference type="ARBA" id="ARBA00023002"/>
    </source>
</evidence>
<dbReference type="NCBIfam" id="NF005559">
    <property type="entry name" value="PRK07231.1"/>
    <property type="match status" value="1"/>
</dbReference>
<dbReference type="CDD" id="cd05233">
    <property type="entry name" value="SDR_c"/>
    <property type="match status" value="1"/>
</dbReference>
<comment type="subunit">
    <text evidence="2">Homotetramer.</text>
</comment>
<dbReference type="PANTHER" id="PTHR43639:SF1">
    <property type="entry name" value="SHORT-CHAIN DEHYDROGENASE_REDUCTASE FAMILY PROTEIN"/>
    <property type="match status" value="1"/>
</dbReference>
<dbReference type="EMBL" id="CDGG01000001">
    <property type="protein sequence ID" value="CEI83316.1"/>
    <property type="molecule type" value="Genomic_DNA"/>
</dbReference>
<dbReference type="SUPFAM" id="SSF51735">
    <property type="entry name" value="NAD(P)-binding Rossmann-fold domains"/>
    <property type="match status" value="1"/>
</dbReference>
<dbReference type="InterPro" id="IPR036291">
    <property type="entry name" value="NAD(P)-bd_dom_sf"/>
</dbReference>
<name>A0A0A1MX12_9BACI</name>
<dbReference type="RefSeq" id="WP_042533594.1">
    <property type="nucleotide sequence ID" value="NZ_CDGG01000001.1"/>
</dbReference>
<protein>
    <submittedName>
        <fullName evidence="4">3-oxoacyl-[acyl-carrier-protein] reductase FabG</fullName>
    </submittedName>
</protein>
<keyword evidence="3" id="KW-0560">Oxidoreductase</keyword>
<dbReference type="Gene3D" id="3.40.50.720">
    <property type="entry name" value="NAD(P)-binding Rossmann-like Domain"/>
    <property type="match status" value="1"/>
</dbReference>
<dbReference type="PROSITE" id="PS00061">
    <property type="entry name" value="ADH_SHORT"/>
    <property type="match status" value="1"/>
</dbReference>
<dbReference type="InterPro" id="IPR002347">
    <property type="entry name" value="SDR_fam"/>
</dbReference>
<evidence type="ECO:0000313" key="4">
    <source>
        <dbReference type="EMBL" id="CEI83316.1"/>
    </source>
</evidence>
<dbReference type="STRING" id="545501.BN997_03222"/>
<dbReference type="FunFam" id="3.40.50.720:FF:000173">
    <property type="entry name" value="3-oxoacyl-[acyl-carrier protein] reductase"/>
    <property type="match status" value="1"/>
</dbReference>
<proteinExistence type="inferred from homology"/>
<dbReference type="Proteomes" id="UP000040453">
    <property type="component" value="Unassembled WGS sequence"/>
</dbReference>
<organism evidence="4 5">
    <name type="scientific">Oceanobacillus oncorhynchi</name>
    <dbReference type="NCBI Taxonomy" id="545501"/>
    <lineage>
        <taxon>Bacteria</taxon>
        <taxon>Bacillati</taxon>
        <taxon>Bacillota</taxon>
        <taxon>Bacilli</taxon>
        <taxon>Bacillales</taxon>
        <taxon>Bacillaceae</taxon>
        <taxon>Oceanobacillus</taxon>
    </lineage>
</organism>
<evidence type="ECO:0000256" key="2">
    <source>
        <dbReference type="ARBA" id="ARBA00011881"/>
    </source>
</evidence>
<dbReference type="AlphaFoldDB" id="A0A0A1MX12"/>
<dbReference type="GO" id="GO:0016491">
    <property type="term" value="F:oxidoreductase activity"/>
    <property type="evidence" value="ECO:0007669"/>
    <property type="project" value="UniProtKB-KW"/>
</dbReference>
<evidence type="ECO:0000313" key="5">
    <source>
        <dbReference type="Proteomes" id="UP000040453"/>
    </source>
</evidence>
<dbReference type="OrthoDB" id="112317at2"/>
<comment type="similarity">
    <text evidence="1">Belongs to the short-chain dehydrogenases/reductases (SDR) family.</text>
</comment>
<dbReference type="PANTHER" id="PTHR43639">
    <property type="entry name" value="OXIDOREDUCTASE, SHORT-CHAIN DEHYDROGENASE/REDUCTASE FAMILY (AFU_ORTHOLOGUE AFUA_5G02870)"/>
    <property type="match status" value="1"/>
</dbReference>
<accession>A0A0A1MX12</accession>
<dbReference type="PRINTS" id="PR00081">
    <property type="entry name" value="GDHRDH"/>
</dbReference>
<keyword evidence="5" id="KW-1185">Reference proteome</keyword>
<dbReference type="PRINTS" id="PR00080">
    <property type="entry name" value="SDRFAMILY"/>
</dbReference>
<dbReference type="Pfam" id="PF13561">
    <property type="entry name" value="adh_short_C2"/>
    <property type="match status" value="1"/>
</dbReference>
<sequence>MQKRVLVTGGAKGIGKGIVQKYLKNNCRVAILDNDEEHLSILAAECRTYHNRILPIVCDLQNVEDIEEKAEKTYAYWEGIDILVNNAGLAVREPVIEIPIENWDQIMQVNLRANFILSQWIAKRMIQDQIPGCIVNISSKNGLAGSSYLAHYNASKGGINLLTQSLAVELAPYNIRVNAVAPGFIDTPLDKKLKKGDETLNLTEKTPMKRLGTVEEVADGVYFLSSDQATYITGTVLVIDGGHLANASEL</sequence>
<reference evidence="4 5" key="1">
    <citation type="submission" date="2014-11" db="EMBL/GenBank/DDBJ databases">
        <authorList>
            <person name="Urmite Genomes Urmite Genomes"/>
        </authorList>
    </citation>
    <scope>NUCLEOTIDE SEQUENCE [LARGE SCALE GENOMIC DNA]</scope>
    <source>
        <strain evidence="4 5">Oc5</strain>
    </source>
</reference>
<gene>
    <name evidence="4" type="primary">fabG_7</name>
    <name evidence="4" type="ORF">BN997_03222</name>
</gene>